<dbReference type="Proteomes" id="UP000460221">
    <property type="component" value="Unassembled WGS sequence"/>
</dbReference>
<dbReference type="PROSITE" id="PS00061">
    <property type="entry name" value="ADH_SHORT"/>
    <property type="match status" value="1"/>
</dbReference>
<reference evidence="4 5" key="1">
    <citation type="submission" date="2019-11" db="EMBL/GenBank/DDBJ databases">
        <authorList>
            <person name="Jiang L.-Q."/>
        </authorList>
    </citation>
    <scope>NUCLEOTIDE SEQUENCE [LARGE SCALE GENOMIC DNA]</scope>
    <source>
        <strain evidence="4 5">YIM 132087</strain>
    </source>
</reference>
<evidence type="ECO:0000256" key="1">
    <source>
        <dbReference type="ARBA" id="ARBA00006484"/>
    </source>
</evidence>
<dbReference type="InterPro" id="IPR002347">
    <property type="entry name" value="SDR_fam"/>
</dbReference>
<dbReference type="SMART" id="SM00822">
    <property type="entry name" value="PKS_KR"/>
    <property type="match status" value="1"/>
</dbReference>
<accession>A0A7K1FLC4</accession>
<evidence type="ECO:0000256" key="2">
    <source>
        <dbReference type="RuleBase" id="RU000363"/>
    </source>
</evidence>
<protein>
    <submittedName>
        <fullName evidence="4">SDR family NAD(P)-dependent oxidoreductase</fullName>
    </submittedName>
</protein>
<dbReference type="InterPro" id="IPR057326">
    <property type="entry name" value="KR_dom"/>
</dbReference>
<comment type="caution">
    <text evidence="4">The sequence shown here is derived from an EMBL/GenBank/DDBJ whole genome shotgun (WGS) entry which is preliminary data.</text>
</comment>
<dbReference type="CDD" id="cd05374">
    <property type="entry name" value="17beta-HSD-like_SDR_c"/>
    <property type="match status" value="1"/>
</dbReference>
<comment type="similarity">
    <text evidence="1 2">Belongs to the short-chain dehydrogenases/reductases (SDR) family.</text>
</comment>
<dbReference type="GO" id="GO:0016491">
    <property type="term" value="F:oxidoreductase activity"/>
    <property type="evidence" value="ECO:0007669"/>
    <property type="project" value="TreeGrafter"/>
</dbReference>
<dbReference type="InterPro" id="IPR020904">
    <property type="entry name" value="Sc_DH/Rdtase_CS"/>
</dbReference>
<sequence>MTVSHQIAELIVISGASTGMGAATARELARRGYHVLAGVRRESDGERLAGPGLEPVLLDITDPDQVAAIAQRVATDPQRRPLRALINNAGLAVNAPVEALPLDDWRRVFEVNLFGHIAMTQALLPALHESRGRVVNISSVGGRVSLAAYGAYAGSKFAMEAVSDALRRELGPRGVQVVVVEPGGVKTEMSNRGVANAAAIRDAMTEEHRRRYGDLMVAVMRHAEAFTEAGRPAEKAAEVIAKAATARCPRTRYTIGRDAAIFTRLSRVVPDRLLDRMTARQLRAHYPAATGGNAAR</sequence>
<organism evidence="4 5">
    <name type="scientific">Nakamurella alba</name>
    <dbReference type="NCBI Taxonomy" id="2665158"/>
    <lineage>
        <taxon>Bacteria</taxon>
        <taxon>Bacillati</taxon>
        <taxon>Actinomycetota</taxon>
        <taxon>Actinomycetes</taxon>
        <taxon>Nakamurellales</taxon>
        <taxon>Nakamurellaceae</taxon>
        <taxon>Nakamurella</taxon>
    </lineage>
</organism>
<dbReference type="GO" id="GO:0008202">
    <property type="term" value="P:steroid metabolic process"/>
    <property type="evidence" value="ECO:0007669"/>
    <property type="project" value="TreeGrafter"/>
</dbReference>
<feature type="domain" description="Ketoreductase" evidence="3">
    <location>
        <begin position="9"/>
        <end position="186"/>
    </location>
</feature>
<evidence type="ECO:0000313" key="4">
    <source>
        <dbReference type="EMBL" id="MTD14908.1"/>
    </source>
</evidence>
<dbReference type="RefSeq" id="WP_154768903.1">
    <property type="nucleotide sequence ID" value="NZ_WLYK01000005.1"/>
</dbReference>
<dbReference type="InterPro" id="IPR036291">
    <property type="entry name" value="NAD(P)-bd_dom_sf"/>
</dbReference>
<dbReference type="PRINTS" id="PR00081">
    <property type="entry name" value="GDHRDH"/>
</dbReference>
<dbReference type="EMBL" id="WLYK01000005">
    <property type="protein sequence ID" value="MTD14908.1"/>
    <property type="molecule type" value="Genomic_DNA"/>
</dbReference>
<proteinExistence type="inferred from homology"/>
<dbReference type="PANTHER" id="PTHR43313">
    <property type="entry name" value="SHORT-CHAIN DEHYDROGENASE/REDUCTASE FAMILY 9C"/>
    <property type="match status" value="1"/>
</dbReference>
<dbReference type="Gene3D" id="3.40.50.720">
    <property type="entry name" value="NAD(P)-binding Rossmann-like Domain"/>
    <property type="match status" value="1"/>
</dbReference>
<evidence type="ECO:0000259" key="3">
    <source>
        <dbReference type="SMART" id="SM00822"/>
    </source>
</evidence>
<dbReference type="PRINTS" id="PR00080">
    <property type="entry name" value="SDRFAMILY"/>
</dbReference>
<dbReference type="AlphaFoldDB" id="A0A7K1FLC4"/>
<name>A0A7K1FLC4_9ACTN</name>
<gene>
    <name evidence="4" type="ORF">GIS00_13260</name>
</gene>
<dbReference type="SUPFAM" id="SSF51735">
    <property type="entry name" value="NAD(P)-binding Rossmann-fold domains"/>
    <property type="match status" value="1"/>
</dbReference>
<evidence type="ECO:0000313" key="5">
    <source>
        <dbReference type="Proteomes" id="UP000460221"/>
    </source>
</evidence>
<keyword evidence="5" id="KW-1185">Reference proteome</keyword>
<dbReference type="PANTHER" id="PTHR43313:SF1">
    <property type="entry name" value="3BETA-HYDROXYSTEROID DEHYDROGENASE DHS-16"/>
    <property type="match status" value="1"/>
</dbReference>
<dbReference type="Pfam" id="PF00106">
    <property type="entry name" value="adh_short"/>
    <property type="match status" value="1"/>
</dbReference>